<evidence type="ECO:0000313" key="1">
    <source>
        <dbReference type="EMBL" id="KKL64580.1"/>
    </source>
</evidence>
<evidence type="ECO:0008006" key="2">
    <source>
        <dbReference type="Google" id="ProtNLM"/>
    </source>
</evidence>
<dbReference type="EMBL" id="LAZR01027798">
    <property type="protein sequence ID" value="KKL64580.1"/>
    <property type="molecule type" value="Genomic_DNA"/>
</dbReference>
<name>A0A0F9G4R4_9ZZZZ</name>
<reference evidence="1" key="1">
    <citation type="journal article" date="2015" name="Nature">
        <title>Complex archaea that bridge the gap between prokaryotes and eukaryotes.</title>
        <authorList>
            <person name="Spang A."/>
            <person name="Saw J.H."/>
            <person name="Jorgensen S.L."/>
            <person name="Zaremba-Niedzwiedzka K."/>
            <person name="Martijn J."/>
            <person name="Lind A.E."/>
            <person name="van Eijk R."/>
            <person name="Schleper C."/>
            <person name="Guy L."/>
            <person name="Ettema T.J."/>
        </authorList>
    </citation>
    <scope>NUCLEOTIDE SEQUENCE</scope>
</reference>
<gene>
    <name evidence="1" type="ORF">LCGC14_2163550</name>
</gene>
<feature type="non-terminal residue" evidence="1">
    <location>
        <position position="1"/>
    </location>
</feature>
<sequence length="251" mass="27668">FGDLLWPEHFTDKAVARYREELGEYAYAGQYRQAPAPREGGMFKMDRVGIVREIPPNIIKKIRGWDKAATVGGKCASAGVKIGRYSNGRFIFLHVSKGKWSSADREANMLQQAELDGIDTRIVHEQEPGSGGKDSALATSRNLAAFDVIARTATGDKISRADPMGRAIERGDFDMLEGEWNQEFIDEMKVWPAGNTLDQGDAGATAYNELASGGMDWVDLYPADPEADKTDDLGLLYGDDVEEGEDNWARL</sequence>
<comment type="caution">
    <text evidence="1">The sequence shown here is derived from an EMBL/GenBank/DDBJ whole genome shotgun (WGS) entry which is preliminary data.</text>
</comment>
<dbReference type="AlphaFoldDB" id="A0A0F9G4R4"/>
<organism evidence="1">
    <name type="scientific">marine sediment metagenome</name>
    <dbReference type="NCBI Taxonomy" id="412755"/>
    <lineage>
        <taxon>unclassified sequences</taxon>
        <taxon>metagenomes</taxon>
        <taxon>ecological metagenomes</taxon>
    </lineage>
</organism>
<accession>A0A0F9G4R4</accession>
<proteinExistence type="predicted"/>
<protein>
    <recommendedName>
        <fullName evidence="2">Terminase large subunit gp17-like C-terminal domain-containing protein</fullName>
    </recommendedName>
</protein>